<dbReference type="InterPro" id="IPR021866">
    <property type="entry name" value="SpoIIAA-like"/>
</dbReference>
<evidence type="ECO:0000313" key="1">
    <source>
        <dbReference type="EMBL" id="PWJ43185.1"/>
    </source>
</evidence>
<organism evidence="1 2">
    <name type="scientific">Sediminitomix flava</name>
    <dbReference type="NCBI Taxonomy" id="379075"/>
    <lineage>
        <taxon>Bacteria</taxon>
        <taxon>Pseudomonadati</taxon>
        <taxon>Bacteroidota</taxon>
        <taxon>Cytophagia</taxon>
        <taxon>Cytophagales</taxon>
        <taxon>Flammeovirgaceae</taxon>
        <taxon>Sediminitomix</taxon>
    </lineage>
</organism>
<dbReference type="Pfam" id="PF11964">
    <property type="entry name" value="SpoIIAA-like"/>
    <property type="match status" value="1"/>
</dbReference>
<comment type="caution">
    <text evidence="1">The sequence shown here is derived from an EMBL/GenBank/DDBJ whole genome shotgun (WGS) entry which is preliminary data.</text>
</comment>
<dbReference type="RefSeq" id="WP_109617519.1">
    <property type="nucleotide sequence ID" value="NZ_QGDO01000002.1"/>
</dbReference>
<protein>
    <submittedName>
        <fullName evidence="1">SpoIIAA-like protein</fullName>
    </submittedName>
</protein>
<sequence length="145" mass="17157">MYKNLSHHLGDKKCFSLHHEMQQEYHFQHEYLIVNVKGKYAFEKAQSLFKEAIQKLKEKQTTKVLFDCREIQDLHNSPMISYSYGDYIAKEILQLNQYLKLAYLLHDKNIELRKFGKTVASNRGIDVKVFTEEADAILWLQNDDA</sequence>
<name>A0A315ZC85_SEDFL</name>
<proteinExistence type="predicted"/>
<dbReference type="Proteomes" id="UP000245535">
    <property type="component" value="Unassembled WGS sequence"/>
</dbReference>
<reference evidence="1 2" key="1">
    <citation type="submission" date="2018-03" db="EMBL/GenBank/DDBJ databases">
        <title>Genomic Encyclopedia of Archaeal and Bacterial Type Strains, Phase II (KMG-II): from individual species to whole genera.</title>
        <authorList>
            <person name="Goeker M."/>
        </authorList>
    </citation>
    <scope>NUCLEOTIDE SEQUENCE [LARGE SCALE GENOMIC DNA]</scope>
    <source>
        <strain evidence="1 2">DSM 28229</strain>
    </source>
</reference>
<evidence type="ECO:0000313" key="2">
    <source>
        <dbReference type="Proteomes" id="UP000245535"/>
    </source>
</evidence>
<dbReference type="AlphaFoldDB" id="A0A315ZC85"/>
<accession>A0A315ZC85</accession>
<dbReference type="EMBL" id="QGDO01000002">
    <property type="protein sequence ID" value="PWJ43185.1"/>
    <property type="molecule type" value="Genomic_DNA"/>
</dbReference>
<gene>
    <name evidence="1" type="ORF">BC781_102734</name>
</gene>
<keyword evidence="2" id="KW-1185">Reference proteome</keyword>